<dbReference type="SMART" id="SM00480">
    <property type="entry name" value="POL3Bc"/>
    <property type="match status" value="1"/>
</dbReference>
<dbReference type="GO" id="GO:0006271">
    <property type="term" value="P:DNA strand elongation involved in DNA replication"/>
    <property type="evidence" value="ECO:0007669"/>
    <property type="project" value="TreeGrafter"/>
</dbReference>
<dbReference type="InterPro" id="IPR022637">
    <property type="entry name" value="DNA_polIII_beta_cen"/>
</dbReference>
<keyword evidence="6 9" id="KW-0235">DNA replication</keyword>
<keyword evidence="3 9" id="KW-0963">Cytoplasm</keyword>
<dbReference type="GO" id="GO:0008408">
    <property type="term" value="F:3'-5' exonuclease activity"/>
    <property type="evidence" value="ECO:0007669"/>
    <property type="project" value="InterPro"/>
</dbReference>
<dbReference type="GO" id="GO:0009360">
    <property type="term" value="C:DNA polymerase III complex"/>
    <property type="evidence" value="ECO:0007669"/>
    <property type="project" value="InterPro"/>
</dbReference>
<dbReference type="Pfam" id="PF00712">
    <property type="entry name" value="DNA_pol3_beta"/>
    <property type="match status" value="1"/>
</dbReference>
<dbReference type="PANTHER" id="PTHR30478">
    <property type="entry name" value="DNA POLYMERASE III SUBUNIT BETA"/>
    <property type="match status" value="1"/>
</dbReference>
<evidence type="ECO:0000256" key="1">
    <source>
        <dbReference type="ARBA" id="ARBA00004496"/>
    </source>
</evidence>
<feature type="domain" description="DNA polymerase III beta sliding clamp N-terminal" evidence="10">
    <location>
        <begin position="1"/>
        <end position="117"/>
    </location>
</feature>
<keyword evidence="4 9" id="KW-0808">Transferase</keyword>
<dbReference type="RefSeq" id="WP_169276544.1">
    <property type="nucleotide sequence ID" value="NZ_JABBCP010000001.1"/>
</dbReference>
<dbReference type="Gene3D" id="3.10.150.10">
    <property type="entry name" value="DNA Polymerase III, subunit A, domain 2"/>
    <property type="match status" value="1"/>
</dbReference>
<evidence type="ECO:0000259" key="10">
    <source>
        <dbReference type="Pfam" id="PF00712"/>
    </source>
</evidence>
<evidence type="ECO:0000256" key="2">
    <source>
        <dbReference type="ARBA" id="ARBA00010752"/>
    </source>
</evidence>
<comment type="subunit">
    <text evidence="9">Forms a ring-shaped head-to-tail homodimer around DNA.</text>
</comment>
<dbReference type="Pfam" id="PF02767">
    <property type="entry name" value="DNA_pol3_beta_2"/>
    <property type="match status" value="1"/>
</dbReference>
<comment type="similarity">
    <text evidence="2 9">Belongs to the beta sliding clamp family.</text>
</comment>
<dbReference type="Proteomes" id="UP000546970">
    <property type="component" value="Unassembled WGS sequence"/>
</dbReference>
<proteinExistence type="inferred from homology"/>
<dbReference type="InterPro" id="IPR046938">
    <property type="entry name" value="DNA_clamp_sf"/>
</dbReference>
<reference evidence="13 14" key="1">
    <citation type="submission" date="2020-04" db="EMBL/GenBank/DDBJ databases">
        <title>Collinsella sp. KGMB02528 nov., an anaerobic actinobacterium isolated from human feces.</title>
        <authorList>
            <person name="Han K.-I."/>
            <person name="Eom M.K."/>
            <person name="Kim J.-S."/>
            <person name="Lee K.C."/>
            <person name="Suh M.K."/>
            <person name="Park S.-H."/>
            <person name="Lee J.H."/>
            <person name="Kang S.W."/>
            <person name="Park J.-E."/>
            <person name="Oh B.S."/>
            <person name="Yu S.Y."/>
            <person name="Choi S.-H."/>
            <person name="Lee D.H."/>
            <person name="Yoon H."/>
            <person name="Kim B.-Y."/>
            <person name="Lee J.H."/>
            <person name="Lee J.-S."/>
        </authorList>
    </citation>
    <scope>NUCLEOTIDE SEQUENCE [LARGE SCALE GENOMIC DNA]</scope>
    <source>
        <strain evidence="13 14">KGMB02528</strain>
    </source>
</reference>
<keyword evidence="8" id="KW-0238">DNA-binding</keyword>
<dbReference type="CDD" id="cd00140">
    <property type="entry name" value="beta_clamp"/>
    <property type="match status" value="1"/>
</dbReference>
<keyword evidence="14" id="KW-1185">Reference proteome</keyword>
<evidence type="ECO:0000256" key="7">
    <source>
        <dbReference type="ARBA" id="ARBA00022932"/>
    </source>
</evidence>
<evidence type="ECO:0000256" key="6">
    <source>
        <dbReference type="ARBA" id="ARBA00022705"/>
    </source>
</evidence>
<organism evidence="13 14">
    <name type="scientific">Collinsella acetigenes</name>
    <dbReference type="NCBI Taxonomy" id="2713419"/>
    <lineage>
        <taxon>Bacteria</taxon>
        <taxon>Bacillati</taxon>
        <taxon>Actinomycetota</taxon>
        <taxon>Coriobacteriia</taxon>
        <taxon>Coriobacteriales</taxon>
        <taxon>Coriobacteriaceae</taxon>
        <taxon>Collinsella</taxon>
    </lineage>
</organism>
<dbReference type="Pfam" id="PF02768">
    <property type="entry name" value="DNA_pol3_beta_3"/>
    <property type="match status" value="1"/>
</dbReference>
<keyword evidence="5 9" id="KW-0548">Nucleotidyltransferase</keyword>
<feature type="domain" description="DNA polymerase III beta sliding clamp C-terminal" evidence="12">
    <location>
        <begin position="246"/>
        <end position="365"/>
    </location>
</feature>
<dbReference type="SUPFAM" id="SSF55979">
    <property type="entry name" value="DNA clamp"/>
    <property type="match status" value="3"/>
</dbReference>
<dbReference type="EMBL" id="JABBCP010000001">
    <property type="protein sequence ID" value="NMF54737.1"/>
    <property type="molecule type" value="Genomic_DNA"/>
</dbReference>
<evidence type="ECO:0000259" key="11">
    <source>
        <dbReference type="Pfam" id="PF02767"/>
    </source>
</evidence>
<dbReference type="PANTHER" id="PTHR30478:SF0">
    <property type="entry name" value="BETA SLIDING CLAMP"/>
    <property type="match status" value="1"/>
</dbReference>
<feature type="domain" description="DNA polymerase III beta sliding clamp central" evidence="11">
    <location>
        <begin position="127"/>
        <end position="242"/>
    </location>
</feature>
<protein>
    <recommendedName>
        <fullName evidence="9">Beta sliding clamp</fullName>
    </recommendedName>
</protein>
<keyword evidence="7 9" id="KW-0239">DNA-directed DNA polymerase</keyword>
<dbReference type="AlphaFoldDB" id="A0A7X9YGU1"/>
<evidence type="ECO:0000256" key="4">
    <source>
        <dbReference type="ARBA" id="ARBA00022679"/>
    </source>
</evidence>
<evidence type="ECO:0000259" key="12">
    <source>
        <dbReference type="Pfam" id="PF02768"/>
    </source>
</evidence>
<evidence type="ECO:0000313" key="13">
    <source>
        <dbReference type="EMBL" id="NMF54737.1"/>
    </source>
</evidence>
<dbReference type="InterPro" id="IPR022635">
    <property type="entry name" value="DNA_polIII_beta_C"/>
</dbReference>
<comment type="function">
    <text evidence="9">Confers DNA tethering and processivity to DNA polymerases and other proteins. Acts as a clamp, forming a ring around DNA (a reaction catalyzed by the clamp-loading complex) which diffuses in an ATP-independent manner freely and bidirectionally along dsDNA. Initially characterized for its ability to contact the catalytic subunit of DNA polymerase III (Pol III), a complex, multichain enzyme responsible for most of the replicative synthesis in bacteria; Pol III exhibits 3'-5' exonuclease proofreading activity. The beta chain is required for initiation of replication as well as for processivity of DNA replication.</text>
</comment>
<accession>A0A7X9YGU1</accession>
<gene>
    <name evidence="13" type="primary">dnaN</name>
    <name evidence="13" type="ORF">HF320_00055</name>
</gene>
<evidence type="ECO:0000256" key="8">
    <source>
        <dbReference type="ARBA" id="ARBA00023125"/>
    </source>
</evidence>
<evidence type="ECO:0000256" key="3">
    <source>
        <dbReference type="ARBA" id="ARBA00022490"/>
    </source>
</evidence>
<comment type="subcellular location">
    <subcellularLocation>
        <location evidence="1 9">Cytoplasm</location>
    </subcellularLocation>
</comment>
<evidence type="ECO:0000313" key="14">
    <source>
        <dbReference type="Proteomes" id="UP000546970"/>
    </source>
</evidence>
<comment type="caution">
    <text evidence="13">The sequence shown here is derived from an EMBL/GenBank/DDBJ whole genome shotgun (WGS) entry which is preliminary data.</text>
</comment>
<name>A0A7X9YGU1_9ACTN</name>
<dbReference type="GO" id="GO:0005737">
    <property type="term" value="C:cytoplasm"/>
    <property type="evidence" value="ECO:0007669"/>
    <property type="project" value="UniProtKB-SubCell"/>
</dbReference>
<dbReference type="NCBIfam" id="TIGR00663">
    <property type="entry name" value="dnan"/>
    <property type="match status" value="1"/>
</dbReference>
<evidence type="ECO:0000256" key="5">
    <source>
        <dbReference type="ARBA" id="ARBA00022695"/>
    </source>
</evidence>
<dbReference type="GO" id="GO:0003677">
    <property type="term" value="F:DNA binding"/>
    <property type="evidence" value="ECO:0007669"/>
    <property type="project" value="UniProtKB-UniRule"/>
</dbReference>
<dbReference type="Gene3D" id="3.70.10.10">
    <property type="match status" value="1"/>
</dbReference>
<dbReference type="GO" id="GO:0003887">
    <property type="term" value="F:DNA-directed DNA polymerase activity"/>
    <property type="evidence" value="ECO:0007669"/>
    <property type="project" value="UniProtKB-UniRule"/>
</dbReference>
<dbReference type="InterPro" id="IPR001001">
    <property type="entry name" value="DNA_polIII_beta"/>
</dbReference>
<evidence type="ECO:0000256" key="9">
    <source>
        <dbReference type="PIRNR" id="PIRNR000804"/>
    </source>
</evidence>
<dbReference type="PIRSF" id="PIRSF000804">
    <property type="entry name" value="DNA_pol_III_b"/>
    <property type="match status" value="1"/>
</dbReference>
<sequence length="366" mass="39885">MRFTVSQSSLADALAIVQKGIASASTLPILSGVLIKAEDGVLEFQTSNYTISIRHRVAARVDEPGRVVVPCKMLASITKTLPDAPVNFVVEDRQVSITCAKSSFRLNTLDAVDFPEFPTLALERSVELPTDILSEMVSRVWRVTSTDKNRQVLTGVQMTVENNMLRLVATDAYRLAVCDTQVETSSLEGSFELIVPSDAFNDALSIAPAHGTITVGATDNQVVFMAENTTYVARRIEGTFPDYKGLLPDTCSTSVNLDVSSFNAVLKRVTVVAPSNSAVRFDVDTDANTLTLSAYSSDQDQASETIETAVEGTNCMVGFNYSYIFGCLNALGHEKEITLELTEGRPGVFKSYDKINYIYLVMPVRV</sequence>
<dbReference type="InterPro" id="IPR022634">
    <property type="entry name" value="DNA_polIII_beta_N"/>
</dbReference>